<evidence type="ECO:0000313" key="2">
    <source>
        <dbReference type="EMBL" id="KAJ8929526.1"/>
    </source>
</evidence>
<dbReference type="SUPFAM" id="SSF49899">
    <property type="entry name" value="Concanavalin A-like lectins/glucanases"/>
    <property type="match status" value="1"/>
</dbReference>
<gene>
    <name evidence="2" type="ORF">NQ314_017784</name>
</gene>
<comment type="caution">
    <text evidence="2">The sequence shown here is derived from an EMBL/GenBank/DDBJ whole genome shotgun (WGS) entry which is preliminary data.</text>
</comment>
<protein>
    <recommendedName>
        <fullName evidence="1">Laminin G domain-containing protein</fullName>
    </recommendedName>
</protein>
<evidence type="ECO:0000259" key="1">
    <source>
        <dbReference type="Pfam" id="PF02210"/>
    </source>
</evidence>
<organism evidence="2 3">
    <name type="scientific">Rhamnusium bicolor</name>
    <dbReference type="NCBI Taxonomy" id="1586634"/>
    <lineage>
        <taxon>Eukaryota</taxon>
        <taxon>Metazoa</taxon>
        <taxon>Ecdysozoa</taxon>
        <taxon>Arthropoda</taxon>
        <taxon>Hexapoda</taxon>
        <taxon>Insecta</taxon>
        <taxon>Pterygota</taxon>
        <taxon>Neoptera</taxon>
        <taxon>Endopterygota</taxon>
        <taxon>Coleoptera</taxon>
        <taxon>Polyphaga</taxon>
        <taxon>Cucujiformia</taxon>
        <taxon>Chrysomeloidea</taxon>
        <taxon>Cerambycidae</taxon>
        <taxon>Lepturinae</taxon>
        <taxon>Rhagiini</taxon>
        <taxon>Rhamnusium</taxon>
    </lineage>
</organism>
<dbReference type="InterPro" id="IPR001791">
    <property type="entry name" value="Laminin_G"/>
</dbReference>
<reference evidence="2" key="1">
    <citation type="journal article" date="2023" name="Insect Mol. Biol.">
        <title>Genome sequencing provides insights into the evolution of gene families encoding plant cell wall-degrading enzymes in longhorned beetles.</title>
        <authorList>
            <person name="Shin N.R."/>
            <person name="Okamura Y."/>
            <person name="Kirsch R."/>
            <person name="Pauchet Y."/>
        </authorList>
    </citation>
    <scope>NUCLEOTIDE SEQUENCE</scope>
    <source>
        <strain evidence="2">RBIC_L_NR</strain>
    </source>
</reference>
<proteinExistence type="predicted"/>
<dbReference type="InterPro" id="IPR013320">
    <property type="entry name" value="ConA-like_dom_sf"/>
</dbReference>
<keyword evidence="3" id="KW-1185">Reference proteome</keyword>
<dbReference type="Proteomes" id="UP001162156">
    <property type="component" value="Unassembled WGS sequence"/>
</dbReference>
<dbReference type="Pfam" id="PF02210">
    <property type="entry name" value="Laminin_G_2"/>
    <property type="match status" value="1"/>
</dbReference>
<name>A0AAV8WTP0_9CUCU</name>
<accession>A0AAV8WTP0</accession>
<evidence type="ECO:0000313" key="3">
    <source>
        <dbReference type="Proteomes" id="UP001162156"/>
    </source>
</evidence>
<dbReference type="EMBL" id="JANEYF010004975">
    <property type="protein sequence ID" value="KAJ8929526.1"/>
    <property type="molecule type" value="Genomic_DNA"/>
</dbReference>
<dbReference type="Gene3D" id="2.60.120.200">
    <property type="match status" value="1"/>
</dbReference>
<sequence length="171" mass="19587">MLDNCAYISLFLENGYLKFNVNHSNGVNSMLTLDSKYNNGRKYQAEITMEYDTKTGLQHYILFAKNDTSQDRKQSSNTLNKKSVFKIKQATHYIGGVPPTFNNTCIPLKITSFLGFLSLTSQLTNESISYGVLMTNKEVRYSTSFFKINYSQRSGTAYLNPFRFQATRIFL</sequence>
<dbReference type="AlphaFoldDB" id="A0AAV8WTP0"/>
<feature type="domain" description="Laminin G" evidence="1">
    <location>
        <begin position="4"/>
        <end position="115"/>
    </location>
</feature>